<feature type="transmembrane region" description="Helical" evidence="1">
    <location>
        <begin position="204"/>
        <end position="223"/>
    </location>
</feature>
<organism evidence="2 3">
    <name type="scientific">Thalassospira profundimaris</name>
    <dbReference type="NCBI Taxonomy" id="502049"/>
    <lineage>
        <taxon>Bacteria</taxon>
        <taxon>Pseudomonadati</taxon>
        <taxon>Pseudomonadota</taxon>
        <taxon>Alphaproteobacteria</taxon>
        <taxon>Rhodospirillales</taxon>
        <taxon>Thalassospiraceae</taxon>
        <taxon>Thalassospira</taxon>
    </lineage>
</organism>
<comment type="caution">
    <text evidence="2">The sequence shown here is derived from an EMBL/GenBank/DDBJ whole genome shotgun (WGS) entry which is preliminary data.</text>
</comment>
<feature type="transmembrane region" description="Helical" evidence="1">
    <location>
        <begin position="176"/>
        <end position="197"/>
    </location>
</feature>
<accession>A0A367WP15</accession>
<dbReference type="RefSeq" id="WP_114099683.1">
    <property type="nucleotide sequence ID" value="NZ_JPWI01000015.1"/>
</dbReference>
<dbReference type="EMBL" id="JPWI01000015">
    <property type="protein sequence ID" value="RCK43215.1"/>
    <property type="molecule type" value="Genomic_DNA"/>
</dbReference>
<sequence length="503" mass="53220">MDYIADFFNELYQIKYAFATGVYTTLGPPMLTLLRSGSSLYIILIAVMMIAQPQKGKERLEGLAYSILAVIAAIFLLNQTGGTALVLNVFWAIEDMSLGIAIEMLRKLPTYGQALALPYPIDTATATIQVGGETIVNGYAVLAALIEDQMFGILGLMAQVAYGNGTILTPATIVRALMSIIGMLPFIFVLGIFAAFMAEAMFKYVAMSTAAPILIALFPFKFFRPFSTAGIRILIGAFFTIIFAAGAMGFTMVAVDNFKGRLSTKLEAAQQAGSGTIRYRLWCENSSTIYTGAWPEEGYEAFKWYGKGDVEEMSPEQCAEALRLSNVGAWIVFEKEFLTLVVIGFLSVLLHLSAKTLASNISGANDGPGPAAAVVMAAKTAAMGGAGIAMRYGGGTLFGQGGAGNSISSLMNKSEIGQTLHNHGLVGSAASAINPFKGAPPTSQNTSSSAGFGNIGTDRFSTGGGNGSMMGSQKEQQQFADIITKSFAQALRQSGVGRDRNGL</sequence>
<feature type="transmembrane region" description="Helical" evidence="1">
    <location>
        <begin position="33"/>
        <end position="51"/>
    </location>
</feature>
<dbReference type="OrthoDB" id="9077370at2"/>
<name>A0A367WP15_9PROT</name>
<protein>
    <submittedName>
        <fullName evidence="2">Uncharacterized protein</fullName>
    </submittedName>
</protein>
<keyword evidence="1" id="KW-1133">Transmembrane helix</keyword>
<proteinExistence type="predicted"/>
<keyword evidence="1" id="KW-0472">Membrane</keyword>
<evidence type="ECO:0000256" key="1">
    <source>
        <dbReference type="SAM" id="Phobius"/>
    </source>
</evidence>
<dbReference type="AlphaFoldDB" id="A0A367WP15"/>
<keyword evidence="1" id="KW-0812">Transmembrane</keyword>
<dbReference type="Proteomes" id="UP000252255">
    <property type="component" value="Unassembled WGS sequence"/>
</dbReference>
<feature type="transmembrane region" description="Helical" evidence="1">
    <location>
        <begin position="229"/>
        <end position="255"/>
    </location>
</feature>
<evidence type="ECO:0000313" key="3">
    <source>
        <dbReference type="Proteomes" id="UP000252255"/>
    </source>
</evidence>
<evidence type="ECO:0000313" key="2">
    <source>
        <dbReference type="EMBL" id="RCK43215.1"/>
    </source>
</evidence>
<reference evidence="2 3" key="1">
    <citation type="submission" date="2014-07" db="EMBL/GenBank/DDBJ databases">
        <title>Draft genome sequence of Thalassospira profundimaris PR54-5.</title>
        <authorList>
            <person name="Lai Q."/>
            <person name="Shao Z."/>
        </authorList>
    </citation>
    <scope>NUCLEOTIDE SEQUENCE [LARGE SCALE GENOMIC DNA]</scope>
    <source>
        <strain evidence="2 3">PR54-5</strain>
    </source>
</reference>
<gene>
    <name evidence="2" type="ORF">TH30_19555</name>
</gene>
<feature type="transmembrane region" description="Helical" evidence="1">
    <location>
        <begin position="63"/>
        <end position="93"/>
    </location>
</feature>